<sequence length="261" mass="27818">MTDRPTATVVFDAPFDDRTAWAVGRTSAYPGDGRNPGDNKLDVIGPRHGPTADGVFTARRARGGDWYTDLVSTEFAPGGFELLPDDELTATCTVHDVQGAWPALWTWGRDTRGRPQPGHGEVDAFEYHPTNPGLLELTNHVRPAAHYAEGAVTAGRPFALRVVFGTESVEWYADGRLLYADHQGVGPHWRAWPVVCISVAAGRYGHLPPRAGTGELHWRCAGLTVRRATATGSAATSATTGTTRSAAPAATPGATVKDLPA</sequence>
<dbReference type="SUPFAM" id="SSF49899">
    <property type="entry name" value="Concanavalin A-like lectins/glucanases"/>
    <property type="match status" value="1"/>
</dbReference>
<dbReference type="Proteomes" id="UP001153328">
    <property type="component" value="Unassembled WGS sequence"/>
</dbReference>
<comment type="caution">
    <text evidence="2">The sequence shown here is derived from an EMBL/GenBank/DDBJ whole genome shotgun (WGS) entry which is preliminary data.</text>
</comment>
<proteinExistence type="predicted"/>
<evidence type="ECO:0000256" key="1">
    <source>
        <dbReference type="SAM" id="MobiDB-lite"/>
    </source>
</evidence>
<evidence type="ECO:0008006" key="4">
    <source>
        <dbReference type="Google" id="ProtNLM"/>
    </source>
</evidence>
<dbReference type="EMBL" id="CAJVAX010000018">
    <property type="protein sequence ID" value="CAG7645614.1"/>
    <property type="molecule type" value="Genomic_DNA"/>
</dbReference>
<evidence type="ECO:0000313" key="2">
    <source>
        <dbReference type="EMBL" id="CAG7645614.1"/>
    </source>
</evidence>
<keyword evidence="3" id="KW-1185">Reference proteome</keyword>
<dbReference type="RefSeq" id="WP_205048239.1">
    <property type="nucleotide sequence ID" value="NZ_CAJVAX010000018.1"/>
</dbReference>
<feature type="region of interest" description="Disordered" evidence="1">
    <location>
        <begin position="231"/>
        <end position="261"/>
    </location>
</feature>
<organism evidence="2 3">
    <name type="scientific">Actinacidiphila bryophytorum</name>
    <dbReference type="NCBI Taxonomy" id="1436133"/>
    <lineage>
        <taxon>Bacteria</taxon>
        <taxon>Bacillati</taxon>
        <taxon>Actinomycetota</taxon>
        <taxon>Actinomycetes</taxon>
        <taxon>Kitasatosporales</taxon>
        <taxon>Streptomycetaceae</taxon>
        <taxon>Actinacidiphila</taxon>
    </lineage>
</organism>
<dbReference type="InterPro" id="IPR013320">
    <property type="entry name" value="ConA-like_dom_sf"/>
</dbReference>
<protein>
    <recommendedName>
        <fullName evidence="4">Beta-glucanase</fullName>
    </recommendedName>
</protein>
<accession>A0A9W4MCN1</accession>
<gene>
    <name evidence="2" type="ORF">SBRY_40203</name>
</gene>
<name>A0A9W4MCN1_9ACTN</name>
<reference evidence="2" key="1">
    <citation type="submission" date="2021-06" db="EMBL/GenBank/DDBJ databases">
        <authorList>
            <person name="Arsene-Ploetze F."/>
        </authorList>
    </citation>
    <scope>NUCLEOTIDE SEQUENCE</scope>
    <source>
        <strain evidence="2">SBRY1</strain>
    </source>
</reference>
<dbReference type="Gene3D" id="2.60.120.200">
    <property type="match status" value="1"/>
</dbReference>
<evidence type="ECO:0000313" key="3">
    <source>
        <dbReference type="Proteomes" id="UP001153328"/>
    </source>
</evidence>
<dbReference type="AlphaFoldDB" id="A0A9W4MCN1"/>